<dbReference type="PRINTS" id="PR00147">
    <property type="entry name" value="DNAPHOTLYASE"/>
</dbReference>
<dbReference type="InterPro" id="IPR036134">
    <property type="entry name" value="Crypto/Photolyase_FAD-like_sf"/>
</dbReference>
<dbReference type="InterPro" id="IPR005101">
    <property type="entry name" value="Cryptochr/Photolyase_FAD-bd"/>
</dbReference>
<dbReference type="GO" id="GO:0006950">
    <property type="term" value="P:response to stress"/>
    <property type="evidence" value="ECO:0007669"/>
    <property type="project" value="UniProtKB-ARBA"/>
</dbReference>
<dbReference type="EMBL" id="BBMR01000001">
    <property type="protein sequence ID" value="GAL17393.1"/>
    <property type="molecule type" value="Genomic_DNA"/>
</dbReference>
<proteinExistence type="inferred from homology"/>
<dbReference type="Proteomes" id="UP000029228">
    <property type="component" value="Unassembled WGS sequence"/>
</dbReference>
<dbReference type="Gene3D" id="1.25.40.80">
    <property type="match status" value="1"/>
</dbReference>
<evidence type="ECO:0000256" key="6">
    <source>
        <dbReference type="RuleBase" id="RU004182"/>
    </source>
</evidence>
<dbReference type="InterPro" id="IPR002081">
    <property type="entry name" value="Cryptochrome/DNA_photolyase_1"/>
</dbReference>
<dbReference type="GO" id="GO:0071949">
    <property type="term" value="F:FAD binding"/>
    <property type="evidence" value="ECO:0007669"/>
    <property type="project" value="TreeGrafter"/>
</dbReference>
<sequence length="292" mass="34036">MRAPIESTDLKCDSFVPLELLDFDEEKHTPESWTTKQKGMQTGGTTLAWQTLESFFQDRGRHYYYQISKPLESRSACTRLSPYLAWGNISLREVYQALLAHWNVKGFRRSLVALSSRLHWHCHFIQKFESEAEMEFRPVNRAYEHLEYENDLNMLDAWKSGNTGYPLVDACMRCLQATGYINFRMRAMLVSFLTHHLNIHWEHGVKHLAQLFLDFEPGIHYPQFQMQAGVTGTNTIRIYNPTKQAIEHDPDGHFIHLWIPELASVPPPLLFEPWKLTSLKHRCTNCQKAALS</sequence>
<dbReference type="Gene3D" id="1.10.579.10">
    <property type="entry name" value="DNA Cyclobutane Dipyrimidine Photolyase, subunit A, domain 3"/>
    <property type="match status" value="1"/>
</dbReference>
<dbReference type="Pfam" id="PF03441">
    <property type="entry name" value="FAD_binding_7"/>
    <property type="match status" value="1"/>
</dbReference>
<dbReference type="GO" id="GO:0006139">
    <property type="term" value="P:nucleobase-containing compound metabolic process"/>
    <property type="evidence" value="ECO:0007669"/>
    <property type="project" value="UniProtKB-ARBA"/>
</dbReference>
<evidence type="ECO:0000256" key="5">
    <source>
        <dbReference type="PIRSR" id="PIRSR602081-1"/>
    </source>
</evidence>
<keyword evidence="2 5" id="KW-0285">Flavoprotein</keyword>
<evidence type="ECO:0000256" key="1">
    <source>
        <dbReference type="ARBA" id="ARBA00005862"/>
    </source>
</evidence>
<name>A0A090RS67_9VIBR</name>
<feature type="binding site" evidence="5">
    <location>
        <position position="65"/>
    </location>
    <ligand>
        <name>FAD</name>
        <dbReference type="ChEBI" id="CHEBI:57692"/>
    </ligand>
</feature>
<evidence type="ECO:0000313" key="8">
    <source>
        <dbReference type="EMBL" id="GAL17393.1"/>
    </source>
</evidence>
<dbReference type="SUPFAM" id="SSF48173">
    <property type="entry name" value="Cryptochrome/photolyase FAD-binding domain"/>
    <property type="match status" value="1"/>
</dbReference>
<evidence type="ECO:0000313" key="9">
    <source>
        <dbReference type="Proteomes" id="UP000029228"/>
    </source>
</evidence>
<dbReference type="GO" id="GO:0009416">
    <property type="term" value="P:response to light stimulus"/>
    <property type="evidence" value="ECO:0007669"/>
    <property type="project" value="TreeGrafter"/>
</dbReference>
<comment type="similarity">
    <text evidence="6">Belongs to the DNA photolyase family.</text>
</comment>
<organism evidence="8 9">
    <name type="scientific">Vibrio maritimus</name>
    <dbReference type="NCBI Taxonomy" id="990268"/>
    <lineage>
        <taxon>Bacteria</taxon>
        <taxon>Pseudomonadati</taxon>
        <taxon>Pseudomonadota</taxon>
        <taxon>Gammaproteobacteria</taxon>
        <taxon>Vibrionales</taxon>
        <taxon>Vibrionaceae</taxon>
        <taxon>Vibrio</taxon>
    </lineage>
</organism>
<evidence type="ECO:0000256" key="4">
    <source>
        <dbReference type="ARBA" id="ARBA00022991"/>
    </source>
</evidence>
<dbReference type="PANTHER" id="PTHR11455">
    <property type="entry name" value="CRYPTOCHROME"/>
    <property type="match status" value="1"/>
</dbReference>
<keyword evidence="3 5" id="KW-0274">FAD</keyword>
<evidence type="ECO:0000256" key="2">
    <source>
        <dbReference type="ARBA" id="ARBA00022630"/>
    </source>
</evidence>
<dbReference type="InterPro" id="IPR018394">
    <property type="entry name" value="DNA_photolyase_1_CS_C"/>
</dbReference>
<keyword evidence="4 6" id="KW-0157">Chromophore</keyword>
<evidence type="ECO:0000256" key="3">
    <source>
        <dbReference type="ARBA" id="ARBA00022827"/>
    </source>
</evidence>
<dbReference type="AlphaFoldDB" id="A0A090RS67"/>
<feature type="domain" description="Cryptochrome/DNA photolyase FAD-binding" evidence="7">
    <location>
        <begin position="116"/>
        <end position="286"/>
    </location>
</feature>
<comment type="cofactor">
    <cofactor evidence="5">
        <name>FAD</name>
        <dbReference type="ChEBI" id="CHEBI:57692"/>
    </cofactor>
    <text evidence="5">Binds 1 FAD per subunit.</text>
</comment>
<dbReference type="PANTHER" id="PTHR11455:SF9">
    <property type="entry name" value="CRYPTOCHROME CIRCADIAN CLOCK 5 ISOFORM X1"/>
    <property type="match status" value="1"/>
</dbReference>
<comment type="caution">
    <text evidence="8">The sequence shown here is derived from an EMBL/GenBank/DDBJ whole genome shotgun (WGS) entry which is preliminary data.</text>
</comment>
<reference evidence="8 9" key="1">
    <citation type="submission" date="2014-09" db="EMBL/GenBank/DDBJ databases">
        <title>Vibrio maritimus JCM 19235. (C45) whole genome shotgun sequence.</title>
        <authorList>
            <person name="Sawabe T."/>
            <person name="Meirelles P."/>
            <person name="Nakanishi M."/>
            <person name="Sayaka M."/>
            <person name="Hattori M."/>
            <person name="Ohkuma M."/>
        </authorList>
    </citation>
    <scope>NUCLEOTIDE SEQUENCE [LARGE SCALE GENOMIC DNA]</scope>
    <source>
        <strain evidence="9">JCM19235</strain>
    </source>
</reference>
<evidence type="ECO:0000259" key="7">
    <source>
        <dbReference type="Pfam" id="PF03441"/>
    </source>
</evidence>
<dbReference type="GO" id="GO:0003677">
    <property type="term" value="F:DNA binding"/>
    <property type="evidence" value="ECO:0007669"/>
    <property type="project" value="TreeGrafter"/>
</dbReference>
<protein>
    <submittedName>
        <fullName evidence="8">Cryptochrome</fullName>
    </submittedName>
</protein>
<comment type="similarity">
    <text evidence="1">Belongs to the DNA photolyase class-1 family.</text>
</comment>
<gene>
    <name evidence="8" type="ORF">JCM19235_5942</name>
</gene>
<dbReference type="PROSITE" id="PS00394">
    <property type="entry name" value="DNA_PHOTOLYASES_1_1"/>
    <property type="match status" value="1"/>
</dbReference>
<dbReference type="STRING" id="990268.JCM19235_5942"/>
<accession>A0A090RS67</accession>
<dbReference type="GO" id="GO:0003904">
    <property type="term" value="F:deoxyribodipyrimidine photo-lyase activity"/>
    <property type="evidence" value="ECO:0007669"/>
    <property type="project" value="TreeGrafter"/>
</dbReference>
<keyword evidence="9" id="KW-1185">Reference proteome</keyword>